<dbReference type="InterPro" id="IPR019734">
    <property type="entry name" value="TPR_rpt"/>
</dbReference>
<dbReference type="InterPro" id="IPR011990">
    <property type="entry name" value="TPR-like_helical_dom_sf"/>
</dbReference>
<reference evidence="3" key="1">
    <citation type="submission" date="2022-08" db="EMBL/GenBank/DDBJ databases">
        <title>Novel sulphate-reducing endosymbionts in the free-living metamonad Anaeramoeba.</title>
        <authorList>
            <person name="Jerlstrom-Hultqvist J."/>
            <person name="Cepicka I."/>
            <person name="Gallot-Lavallee L."/>
            <person name="Salas-Leiva D."/>
            <person name="Curtis B.A."/>
            <person name="Zahonova K."/>
            <person name="Pipaliya S."/>
            <person name="Dacks J."/>
            <person name="Roger A.J."/>
        </authorList>
    </citation>
    <scope>NUCLEOTIDE SEQUENCE</scope>
    <source>
        <strain evidence="3">Busselton2</strain>
    </source>
</reference>
<dbReference type="Gene3D" id="1.25.40.10">
    <property type="entry name" value="Tetratricopeptide repeat domain"/>
    <property type="match status" value="1"/>
</dbReference>
<dbReference type="PANTHER" id="PTHR46014:SF1">
    <property type="entry name" value="TETRATRICOPEPTIDE REPEAT PROTEIN 1"/>
    <property type="match status" value="1"/>
</dbReference>
<accession>A0AAV7Y736</accession>
<feature type="repeat" description="TPR" evidence="1">
    <location>
        <begin position="137"/>
        <end position="170"/>
    </location>
</feature>
<feature type="region of interest" description="Disordered" evidence="2">
    <location>
        <begin position="1"/>
        <end position="64"/>
    </location>
</feature>
<feature type="compositionally biased region" description="Basic and acidic residues" evidence="2">
    <location>
        <begin position="1"/>
        <end position="17"/>
    </location>
</feature>
<evidence type="ECO:0000313" key="3">
    <source>
        <dbReference type="EMBL" id="KAJ3424444.1"/>
    </source>
</evidence>
<organism evidence="3 4">
    <name type="scientific">Anaeramoeba flamelloides</name>
    <dbReference type="NCBI Taxonomy" id="1746091"/>
    <lineage>
        <taxon>Eukaryota</taxon>
        <taxon>Metamonada</taxon>
        <taxon>Anaeramoebidae</taxon>
        <taxon>Anaeramoeba</taxon>
    </lineage>
</organism>
<dbReference type="SMART" id="SM00028">
    <property type="entry name" value="TPR"/>
    <property type="match status" value="3"/>
</dbReference>
<dbReference type="InterPro" id="IPR052769">
    <property type="entry name" value="TPR_domain_protein"/>
</dbReference>
<gene>
    <name evidence="3" type="ORF">M0812_29165</name>
</gene>
<evidence type="ECO:0000313" key="4">
    <source>
        <dbReference type="Proteomes" id="UP001146793"/>
    </source>
</evidence>
<feature type="compositionally biased region" description="Basic and acidic residues" evidence="2">
    <location>
        <begin position="55"/>
        <end position="64"/>
    </location>
</feature>
<dbReference type="Pfam" id="PF00515">
    <property type="entry name" value="TPR_1"/>
    <property type="match status" value="1"/>
</dbReference>
<proteinExistence type="predicted"/>
<comment type="caution">
    <text evidence="3">The sequence shown here is derived from an EMBL/GenBank/DDBJ whole genome shotgun (WGS) entry which is preliminary data.</text>
</comment>
<dbReference type="AlphaFoldDB" id="A0AAV7Y736"/>
<dbReference type="PROSITE" id="PS50005">
    <property type="entry name" value="TPR"/>
    <property type="match status" value="1"/>
</dbReference>
<dbReference type="Proteomes" id="UP001146793">
    <property type="component" value="Unassembled WGS sequence"/>
</dbReference>
<dbReference type="PANTHER" id="PTHR46014">
    <property type="entry name" value="TETRATRICOPEPTIDE REPEAT PROTEIN 1"/>
    <property type="match status" value="1"/>
</dbReference>
<dbReference type="EMBL" id="JANTQA010000072">
    <property type="protein sequence ID" value="KAJ3424444.1"/>
    <property type="molecule type" value="Genomic_DNA"/>
</dbReference>
<evidence type="ECO:0000256" key="1">
    <source>
        <dbReference type="PROSITE-ProRule" id="PRU00339"/>
    </source>
</evidence>
<feature type="compositionally biased region" description="Acidic residues" evidence="2">
    <location>
        <begin position="38"/>
        <end position="54"/>
    </location>
</feature>
<feature type="compositionally biased region" description="Low complexity" evidence="2">
    <location>
        <begin position="22"/>
        <end position="37"/>
    </location>
</feature>
<keyword evidence="1" id="KW-0802">TPR repeat</keyword>
<sequence length="235" mass="27451">MTSKENIEVTEIEKKETESEETNNSNESEEMSGSSETSDSEIEELEEITEIELTEEQKKKRRELSQEAKSKGNKFFVQRDFESAIQEYTLAIELSFEEDQNKAIYFCNRAACHLSLSNWKECASDCSKTIKISPTYLKAYYRRGISYEHLEQYEESLQDFNKIKELNPRFPKLHLAIERITKKRDEKRTKDLEQMKSQLKNLGNTLLGKFGLSTDNFQVQKDQNSGSYSVQFKNN</sequence>
<protein>
    <submittedName>
        <fullName evidence="3">Tetratricopeptide repeat protein</fullName>
    </submittedName>
</protein>
<dbReference type="SUPFAM" id="SSF48452">
    <property type="entry name" value="TPR-like"/>
    <property type="match status" value="1"/>
</dbReference>
<evidence type="ECO:0000256" key="2">
    <source>
        <dbReference type="SAM" id="MobiDB-lite"/>
    </source>
</evidence>
<name>A0AAV7Y736_9EUKA</name>